<dbReference type="AlphaFoldDB" id="A0A915PZ50"/>
<name>A0A915PZ50_9BILA</name>
<keyword evidence="1" id="KW-1185">Reference proteome</keyword>
<reference evidence="2" key="1">
    <citation type="submission" date="2022-11" db="UniProtKB">
        <authorList>
            <consortium name="WormBaseParasite"/>
        </authorList>
    </citation>
    <scope>IDENTIFICATION</scope>
</reference>
<sequence length="47" mass="5236">MCLVGIPGDFHGVLDLSLEVTRSGGNSCREWSDSCDKEYNVWELSDD</sequence>
<organism evidence="1 2">
    <name type="scientific">Setaria digitata</name>
    <dbReference type="NCBI Taxonomy" id="48799"/>
    <lineage>
        <taxon>Eukaryota</taxon>
        <taxon>Metazoa</taxon>
        <taxon>Ecdysozoa</taxon>
        <taxon>Nematoda</taxon>
        <taxon>Chromadorea</taxon>
        <taxon>Rhabditida</taxon>
        <taxon>Spirurina</taxon>
        <taxon>Spiruromorpha</taxon>
        <taxon>Filarioidea</taxon>
        <taxon>Setariidae</taxon>
        <taxon>Setaria</taxon>
    </lineage>
</organism>
<dbReference type="Proteomes" id="UP000887581">
    <property type="component" value="Unplaced"/>
</dbReference>
<evidence type="ECO:0000313" key="1">
    <source>
        <dbReference type="Proteomes" id="UP000887581"/>
    </source>
</evidence>
<proteinExistence type="predicted"/>
<protein>
    <submittedName>
        <fullName evidence="2">Uncharacterized protein</fullName>
    </submittedName>
</protein>
<accession>A0A915PZ50</accession>
<dbReference type="WBParaSite" id="sdigi.contig38.g2584.t1">
    <property type="protein sequence ID" value="sdigi.contig38.g2584.t1"/>
    <property type="gene ID" value="sdigi.contig38.g2584"/>
</dbReference>
<evidence type="ECO:0000313" key="2">
    <source>
        <dbReference type="WBParaSite" id="sdigi.contig38.g2584.t1"/>
    </source>
</evidence>